<keyword evidence="1" id="KW-0732">Signal</keyword>
<accession>A0A239JZB6</accession>
<dbReference type="AlphaFoldDB" id="A0A239JZB6"/>
<dbReference type="EMBL" id="FZOD01000025">
    <property type="protein sequence ID" value="SNT11120.1"/>
    <property type="molecule type" value="Genomic_DNA"/>
</dbReference>
<reference evidence="2 3" key="1">
    <citation type="submission" date="2017-06" db="EMBL/GenBank/DDBJ databases">
        <authorList>
            <person name="Kim H.J."/>
            <person name="Triplett B.A."/>
        </authorList>
    </citation>
    <scope>NUCLEOTIDE SEQUENCE [LARGE SCALE GENOMIC DNA]</scope>
    <source>
        <strain evidence="2 3">CGMCC 4.2132</strain>
    </source>
</reference>
<sequence length="107" mass="11187">MSRIYRAALATATTAAAIAIPFALTPAAHADIPPAHYKCAGGPVPGPGFTVDRLEPVVKGSECTVNPRGTANVIGFSSKRSPVYKCASVQFPSKLGMVMGQSCRRLR</sequence>
<proteinExistence type="predicted"/>
<protein>
    <recommendedName>
        <fullName evidence="4">Secreted protein</fullName>
    </recommendedName>
</protein>
<evidence type="ECO:0000256" key="1">
    <source>
        <dbReference type="SAM" id="SignalP"/>
    </source>
</evidence>
<evidence type="ECO:0000313" key="2">
    <source>
        <dbReference type="EMBL" id="SNT11120.1"/>
    </source>
</evidence>
<name>A0A239JZB6_9ACTN</name>
<evidence type="ECO:0008006" key="4">
    <source>
        <dbReference type="Google" id="ProtNLM"/>
    </source>
</evidence>
<feature type="chain" id="PRO_5013145112" description="Secreted protein" evidence="1">
    <location>
        <begin position="31"/>
        <end position="107"/>
    </location>
</feature>
<feature type="signal peptide" evidence="1">
    <location>
        <begin position="1"/>
        <end position="30"/>
    </location>
</feature>
<evidence type="ECO:0000313" key="3">
    <source>
        <dbReference type="Proteomes" id="UP000198282"/>
    </source>
</evidence>
<dbReference type="RefSeq" id="WP_089209599.1">
    <property type="nucleotide sequence ID" value="NZ_FZOD01000025.1"/>
</dbReference>
<keyword evidence="3" id="KW-1185">Reference proteome</keyword>
<organism evidence="2 3">
    <name type="scientific">Streptosporangium subroseum</name>
    <dbReference type="NCBI Taxonomy" id="106412"/>
    <lineage>
        <taxon>Bacteria</taxon>
        <taxon>Bacillati</taxon>
        <taxon>Actinomycetota</taxon>
        <taxon>Actinomycetes</taxon>
        <taxon>Streptosporangiales</taxon>
        <taxon>Streptosporangiaceae</taxon>
        <taxon>Streptosporangium</taxon>
    </lineage>
</organism>
<dbReference type="Proteomes" id="UP000198282">
    <property type="component" value="Unassembled WGS sequence"/>
</dbReference>
<gene>
    <name evidence="2" type="ORF">SAMN05216276_10259</name>
</gene>